<sequence>MTRSTWSVVATAIAMLITTAAALPAGASQSADPLAGAPGVGECRAYTIEDREGMHESSPAVDCAGPHTALVVAVEIVPKRIKLTGKPSARLQRFVSRTCKDPWNAAIGASHRQTHLVVYTASWFAPSKAQVKAGARWIRCDVNAYDDRELGNLPVTTPFVSGGIDPGDRRCLTRKRNVVPCTSSHTWISRGVVTAPDGRYSVARQDAFAKRRCPKVIKRADRRFLWWRVSEASWKSGERHITCYGNGG</sequence>
<evidence type="ECO:0000259" key="2">
    <source>
        <dbReference type="Pfam" id="PF13845"/>
    </source>
</evidence>
<reference evidence="3 4" key="1">
    <citation type="submission" date="2022-01" db="EMBL/GenBank/DDBJ databases">
        <title>Nocardioides sp. nov., an actinomycete isolated from mining soil.</title>
        <authorList>
            <person name="Liu L."/>
        </authorList>
    </citation>
    <scope>NUCLEOTIDE SEQUENCE [LARGE SCALE GENOMIC DNA]</scope>
    <source>
        <strain evidence="3 4">KLBMP 9356</strain>
    </source>
</reference>
<dbReference type="InterPro" id="IPR026004">
    <property type="entry name" value="Septum_form"/>
</dbReference>
<proteinExistence type="predicted"/>
<evidence type="ECO:0000313" key="3">
    <source>
        <dbReference type="EMBL" id="MCF6376368.1"/>
    </source>
</evidence>
<dbReference type="RefSeq" id="WP_236398245.1">
    <property type="nucleotide sequence ID" value="NZ_JAKJHZ010000003.1"/>
</dbReference>
<organism evidence="3 4">
    <name type="scientific">Nocardioides potassii</name>
    <dbReference type="NCBI Taxonomy" id="2911371"/>
    <lineage>
        <taxon>Bacteria</taxon>
        <taxon>Bacillati</taxon>
        <taxon>Actinomycetota</taxon>
        <taxon>Actinomycetes</taxon>
        <taxon>Propionibacteriales</taxon>
        <taxon>Nocardioidaceae</taxon>
        <taxon>Nocardioides</taxon>
    </lineage>
</organism>
<keyword evidence="4" id="KW-1185">Reference proteome</keyword>
<comment type="caution">
    <text evidence="3">The sequence shown here is derived from an EMBL/GenBank/DDBJ whole genome shotgun (WGS) entry which is preliminary data.</text>
</comment>
<feature type="chain" id="PRO_5046112644" evidence="1">
    <location>
        <begin position="23"/>
        <end position="248"/>
    </location>
</feature>
<dbReference type="Pfam" id="PF13845">
    <property type="entry name" value="Septum_form"/>
    <property type="match status" value="1"/>
</dbReference>
<feature type="signal peptide" evidence="1">
    <location>
        <begin position="1"/>
        <end position="22"/>
    </location>
</feature>
<dbReference type="Proteomes" id="UP001201161">
    <property type="component" value="Unassembled WGS sequence"/>
</dbReference>
<gene>
    <name evidence="3" type="ORF">L2K70_01995</name>
</gene>
<evidence type="ECO:0000256" key="1">
    <source>
        <dbReference type="SAM" id="SignalP"/>
    </source>
</evidence>
<feature type="domain" description="Septum formation-related" evidence="2">
    <location>
        <begin position="52"/>
        <end position="243"/>
    </location>
</feature>
<keyword evidence="1" id="KW-0732">Signal</keyword>
<protein>
    <submittedName>
        <fullName evidence="3">Septum formation family protein</fullName>
    </submittedName>
</protein>
<evidence type="ECO:0000313" key="4">
    <source>
        <dbReference type="Proteomes" id="UP001201161"/>
    </source>
</evidence>
<name>A0ABS9H8C5_9ACTN</name>
<dbReference type="EMBL" id="JAKJHZ010000003">
    <property type="protein sequence ID" value="MCF6376368.1"/>
    <property type="molecule type" value="Genomic_DNA"/>
</dbReference>
<accession>A0ABS9H8C5</accession>